<dbReference type="Proteomes" id="UP000269591">
    <property type="component" value="Unassembled WGS sequence"/>
</dbReference>
<dbReference type="SUPFAM" id="SSF56300">
    <property type="entry name" value="Metallo-dependent phosphatases"/>
    <property type="match status" value="1"/>
</dbReference>
<dbReference type="RefSeq" id="WP_123207789.1">
    <property type="nucleotide sequence ID" value="NZ_JBHTHO010000004.1"/>
</dbReference>
<dbReference type="CDD" id="cd00838">
    <property type="entry name" value="MPP_superfamily"/>
    <property type="match status" value="1"/>
</dbReference>
<comment type="caution">
    <text evidence="2">The sequence shown here is derived from an EMBL/GenBank/DDBJ whole genome shotgun (WGS) entry which is preliminary data.</text>
</comment>
<proteinExistence type="predicted"/>
<organism evidence="2 3">
    <name type="scientific">Slackia equolifaciens</name>
    <dbReference type="NCBI Taxonomy" id="498718"/>
    <lineage>
        <taxon>Bacteria</taxon>
        <taxon>Bacillati</taxon>
        <taxon>Actinomycetota</taxon>
        <taxon>Coriobacteriia</taxon>
        <taxon>Eggerthellales</taxon>
        <taxon>Eggerthellaceae</taxon>
        <taxon>Slackia</taxon>
    </lineage>
</organism>
<dbReference type="EMBL" id="QIBX01000001">
    <property type="protein sequence ID" value="RNL41927.1"/>
    <property type="molecule type" value="Genomic_DNA"/>
</dbReference>
<feature type="domain" description="Calcineurin-like phosphoesterase" evidence="1">
    <location>
        <begin position="1"/>
        <end position="171"/>
    </location>
</feature>
<dbReference type="InterPro" id="IPR004843">
    <property type="entry name" value="Calcineurin-like_PHP"/>
</dbReference>
<name>A0A3N0B488_9ACTN</name>
<dbReference type="InterPro" id="IPR029052">
    <property type="entry name" value="Metallo-depent_PP-like"/>
</dbReference>
<dbReference type="OrthoDB" id="9808081at2"/>
<sequence>MKTLVIGDTHLKQKQILPRVDAAIAAYNAQRVVFLGDYCDDWGASDSFALESLHAFADWVAERRGQGLAVDVVLGNHDMRYLMEEDGPGTQWGIMEKVHEILDGLGIVMAAEANGYLLTHAGVTSSWADDNFDLAAWDAARASAANAARLLNEMFADPARWRDLDTCGAARGGFEVAGPLWADKRELAMDFLPGVNQIVGHTPVFTCERLKLWPRHSSGMRMWHASNGREGVRAGDDSVTPIVWACDTFSLTSMLAPIGDGSMLLVDDAGAVEAVDYATLGEGTWRDDAYVYYMTR</sequence>
<dbReference type="AlphaFoldDB" id="A0A3N0B488"/>
<evidence type="ECO:0000259" key="1">
    <source>
        <dbReference type="Pfam" id="PF00149"/>
    </source>
</evidence>
<evidence type="ECO:0000313" key="3">
    <source>
        <dbReference type="Proteomes" id="UP000269591"/>
    </source>
</evidence>
<accession>A0A3N0B488</accession>
<keyword evidence="3" id="KW-1185">Reference proteome</keyword>
<reference evidence="3" key="1">
    <citation type="submission" date="2018-05" db="EMBL/GenBank/DDBJ databases">
        <title>Genome Sequencing of selected type strains of the family Eggerthellaceae.</title>
        <authorList>
            <person name="Danylec N."/>
            <person name="Stoll D.A."/>
            <person name="Doetsch A."/>
            <person name="Huch M."/>
        </authorList>
    </citation>
    <scope>NUCLEOTIDE SEQUENCE [LARGE SCALE GENOMIC DNA]</scope>
    <source>
        <strain evidence="3">DSM 24851</strain>
    </source>
</reference>
<evidence type="ECO:0000313" key="2">
    <source>
        <dbReference type="EMBL" id="RNL41927.1"/>
    </source>
</evidence>
<protein>
    <recommendedName>
        <fullName evidence="1">Calcineurin-like phosphoesterase domain-containing protein</fullName>
    </recommendedName>
</protein>
<dbReference type="Gene3D" id="3.60.21.10">
    <property type="match status" value="1"/>
</dbReference>
<dbReference type="Pfam" id="PF00149">
    <property type="entry name" value="Metallophos"/>
    <property type="match status" value="1"/>
</dbReference>
<dbReference type="GO" id="GO:0016787">
    <property type="term" value="F:hydrolase activity"/>
    <property type="evidence" value="ECO:0007669"/>
    <property type="project" value="InterPro"/>
</dbReference>
<gene>
    <name evidence="2" type="ORF">DMP06_00490</name>
</gene>